<dbReference type="Pfam" id="PF01344">
    <property type="entry name" value="Kelch_1"/>
    <property type="match status" value="1"/>
</dbReference>
<evidence type="ECO:0000313" key="3">
    <source>
        <dbReference type="Proteomes" id="UP001459277"/>
    </source>
</evidence>
<dbReference type="SUPFAM" id="SSF117281">
    <property type="entry name" value="Kelch motif"/>
    <property type="match status" value="1"/>
</dbReference>
<proteinExistence type="predicted"/>
<dbReference type="Proteomes" id="UP001459277">
    <property type="component" value="Unassembled WGS sequence"/>
</dbReference>
<evidence type="ECO:0000313" key="2">
    <source>
        <dbReference type="EMBL" id="KAK9987681.1"/>
    </source>
</evidence>
<organism evidence="2 3">
    <name type="scientific">Lithocarpus litseifolius</name>
    <dbReference type="NCBI Taxonomy" id="425828"/>
    <lineage>
        <taxon>Eukaryota</taxon>
        <taxon>Viridiplantae</taxon>
        <taxon>Streptophyta</taxon>
        <taxon>Embryophyta</taxon>
        <taxon>Tracheophyta</taxon>
        <taxon>Spermatophyta</taxon>
        <taxon>Magnoliopsida</taxon>
        <taxon>eudicotyledons</taxon>
        <taxon>Gunneridae</taxon>
        <taxon>Pentapetalae</taxon>
        <taxon>rosids</taxon>
        <taxon>fabids</taxon>
        <taxon>Fagales</taxon>
        <taxon>Fagaceae</taxon>
        <taxon>Lithocarpus</taxon>
    </lineage>
</organism>
<comment type="caution">
    <text evidence="2">The sequence shown here is derived from an EMBL/GenBank/DDBJ whole genome shotgun (WGS) entry which is preliminary data.</text>
</comment>
<keyword evidence="3" id="KW-1185">Reference proteome</keyword>
<dbReference type="InterPro" id="IPR015915">
    <property type="entry name" value="Kelch-typ_b-propeller"/>
</dbReference>
<dbReference type="EMBL" id="JAZDWU010000010">
    <property type="protein sequence ID" value="KAK9987681.1"/>
    <property type="molecule type" value="Genomic_DNA"/>
</dbReference>
<feature type="region of interest" description="Disordered" evidence="1">
    <location>
        <begin position="541"/>
        <end position="573"/>
    </location>
</feature>
<accession>A0AAW2BP30</accession>
<protein>
    <submittedName>
        <fullName evidence="2">Uncharacterized protein</fullName>
    </submittedName>
</protein>
<dbReference type="Gene3D" id="2.120.10.80">
    <property type="entry name" value="Kelch-type beta propeller"/>
    <property type="match status" value="1"/>
</dbReference>
<evidence type="ECO:0000256" key="1">
    <source>
        <dbReference type="SAM" id="MobiDB-lite"/>
    </source>
</evidence>
<feature type="compositionally biased region" description="Basic and acidic residues" evidence="1">
    <location>
        <begin position="561"/>
        <end position="573"/>
    </location>
</feature>
<dbReference type="AlphaFoldDB" id="A0AAW2BP30"/>
<sequence length="573" mass="65971">MAKEGSATTSKGLRLTEYDGSVILFGGFENDHRMSKRMEWYCIKVPEISDSSADNVDRDFPSENHKQKLKPFSVVELDELTYFAASGSSIYCLSQSTNQVLTLDLTRVCDGWKLGSPAIVCRCETHKIILDGKLYVLGGGLRSNAGDQFPWMEVFDPNLGTWESLPDPPYAMTFDMVTALLEPTKQILVTSFHPRHWRKYCGNDDTYYDCFFLTYNVTERYWTKFMNPPVRNLRRRCGDPDYNKAVAVGNTLYLVLPFDDYFLKDVLVMHAYDIDKNEWFEGCLNIPNEFFGKHEFLTSRGPRSLIHLCDQKFCILFKSVTYFDRNRNKDKRSSKYFEEPEVECRYLYCVILEVSPILEGDQDSTGFKVLDISVVSTKKYLLDHDLEIMDILLLDDGAFYTSMQKKTELSNEAAIVASKDDCDSGSLPLRDSVSVHSLSQTSQFNNEPGRTRRYEQRKLQAPIPNPGGESFRRRSSGRKKQQTQQPIRTKPKRLQVMEIGSDVQAMEIGSFFVHGNRAHTTRFPFIVQTKLTETTKKKKLCPGADSEMNKRRRRIVPGADSDQRDEPRPRRRF</sequence>
<feature type="region of interest" description="Disordered" evidence="1">
    <location>
        <begin position="457"/>
        <end position="493"/>
    </location>
</feature>
<gene>
    <name evidence="2" type="ORF">SO802_027920</name>
</gene>
<reference evidence="2 3" key="1">
    <citation type="submission" date="2024-01" db="EMBL/GenBank/DDBJ databases">
        <title>A telomere-to-telomere, gap-free genome of sweet tea (Lithocarpus litseifolius).</title>
        <authorList>
            <person name="Zhou J."/>
        </authorList>
    </citation>
    <scope>NUCLEOTIDE SEQUENCE [LARGE SCALE GENOMIC DNA]</scope>
    <source>
        <strain evidence="2">Zhou-2022a</strain>
        <tissue evidence="2">Leaf</tissue>
    </source>
</reference>
<name>A0AAW2BP30_9ROSI</name>
<dbReference type="InterPro" id="IPR006652">
    <property type="entry name" value="Kelch_1"/>
</dbReference>